<dbReference type="Proteomes" id="UP000308197">
    <property type="component" value="Unassembled WGS sequence"/>
</dbReference>
<feature type="domain" description="Aminoglycoside phosphotransferase" evidence="1">
    <location>
        <begin position="74"/>
        <end position="260"/>
    </location>
</feature>
<organism evidence="2 3">
    <name type="scientific">Polyporus arcularius HHB13444</name>
    <dbReference type="NCBI Taxonomy" id="1314778"/>
    <lineage>
        <taxon>Eukaryota</taxon>
        <taxon>Fungi</taxon>
        <taxon>Dikarya</taxon>
        <taxon>Basidiomycota</taxon>
        <taxon>Agaricomycotina</taxon>
        <taxon>Agaricomycetes</taxon>
        <taxon>Polyporales</taxon>
        <taxon>Polyporaceae</taxon>
        <taxon>Polyporus</taxon>
    </lineage>
</organism>
<dbReference type="InterPro" id="IPR051678">
    <property type="entry name" value="AGP_Transferase"/>
</dbReference>
<proteinExistence type="predicted"/>
<evidence type="ECO:0000313" key="3">
    <source>
        <dbReference type="Proteomes" id="UP000308197"/>
    </source>
</evidence>
<dbReference type="InterPro" id="IPR002575">
    <property type="entry name" value="Aminoglycoside_PTrfase"/>
</dbReference>
<dbReference type="Pfam" id="PF01636">
    <property type="entry name" value="APH"/>
    <property type="match status" value="1"/>
</dbReference>
<dbReference type="InParanoid" id="A0A5C3NV00"/>
<evidence type="ECO:0000313" key="2">
    <source>
        <dbReference type="EMBL" id="TFK81154.1"/>
    </source>
</evidence>
<name>A0A5C3NV00_9APHY</name>
<protein>
    <submittedName>
        <fullName evidence="2">Kinase-like protein</fullName>
    </submittedName>
</protein>
<reference evidence="2 3" key="1">
    <citation type="journal article" date="2019" name="Nat. Ecol. Evol.">
        <title>Megaphylogeny resolves global patterns of mushroom evolution.</title>
        <authorList>
            <person name="Varga T."/>
            <person name="Krizsan K."/>
            <person name="Foldi C."/>
            <person name="Dima B."/>
            <person name="Sanchez-Garcia M."/>
            <person name="Sanchez-Ramirez S."/>
            <person name="Szollosi G.J."/>
            <person name="Szarkandi J.G."/>
            <person name="Papp V."/>
            <person name="Albert L."/>
            <person name="Andreopoulos W."/>
            <person name="Angelini C."/>
            <person name="Antonin V."/>
            <person name="Barry K.W."/>
            <person name="Bougher N.L."/>
            <person name="Buchanan P."/>
            <person name="Buyck B."/>
            <person name="Bense V."/>
            <person name="Catcheside P."/>
            <person name="Chovatia M."/>
            <person name="Cooper J."/>
            <person name="Damon W."/>
            <person name="Desjardin D."/>
            <person name="Finy P."/>
            <person name="Geml J."/>
            <person name="Haridas S."/>
            <person name="Hughes K."/>
            <person name="Justo A."/>
            <person name="Karasinski D."/>
            <person name="Kautmanova I."/>
            <person name="Kiss B."/>
            <person name="Kocsube S."/>
            <person name="Kotiranta H."/>
            <person name="LaButti K.M."/>
            <person name="Lechner B.E."/>
            <person name="Liimatainen K."/>
            <person name="Lipzen A."/>
            <person name="Lukacs Z."/>
            <person name="Mihaltcheva S."/>
            <person name="Morgado L.N."/>
            <person name="Niskanen T."/>
            <person name="Noordeloos M.E."/>
            <person name="Ohm R.A."/>
            <person name="Ortiz-Santana B."/>
            <person name="Ovrebo C."/>
            <person name="Racz N."/>
            <person name="Riley R."/>
            <person name="Savchenko A."/>
            <person name="Shiryaev A."/>
            <person name="Soop K."/>
            <person name="Spirin V."/>
            <person name="Szebenyi C."/>
            <person name="Tomsovsky M."/>
            <person name="Tulloss R.E."/>
            <person name="Uehling J."/>
            <person name="Grigoriev I.V."/>
            <person name="Vagvolgyi C."/>
            <person name="Papp T."/>
            <person name="Martin F.M."/>
            <person name="Miettinen O."/>
            <person name="Hibbett D.S."/>
            <person name="Nagy L.G."/>
        </authorList>
    </citation>
    <scope>NUCLEOTIDE SEQUENCE [LARGE SCALE GENOMIC DNA]</scope>
    <source>
        <strain evidence="2 3">HHB13444</strain>
    </source>
</reference>
<dbReference type="GO" id="GO:0016301">
    <property type="term" value="F:kinase activity"/>
    <property type="evidence" value="ECO:0007669"/>
    <property type="project" value="UniProtKB-KW"/>
</dbReference>
<dbReference type="InterPro" id="IPR011009">
    <property type="entry name" value="Kinase-like_dom_sf"/>
</dbReference>
<sequence length="307" mass="34512">MAASAWTYVADRCPQVEVGYPIFDPPQDAIDQVLPLLVHERQLKVLGRTMFASNLFYDLGDGRIVKTGMNTSVDEAKAMVFVRKHTSIPVPEVYMVFQHGGATHIVMELIDGVALREAAELDPDGTTSSGHSLVTDQDLASIMQQLRDFIHELRELGRRYPPTRPHFGSWPDGPFRNSYFASAPPATAFESVDAFHAYFLDRLRPLSREKATYDQLVIARSQSQESEPVLTHGDLAPRNILVKNGCIVGVVDWETFGWYPGFWEYMGIGNEGSSDRVYQAIEDVFGMTSFVCETYQFVHACLTLPYY</sequence>
<dbReference type="PANTHER" id="PTHR21310:SF15">
    <property type="entry name" value="AMINOGLYCOSIDE PHOSPHOTRANSFERASE DOMAIN-CONTAINING PROTEIN"/>
    <property type="match status" value="1"/>
</dbReference>
<accession>A0A5C3NV00</accession>
<gene>
    <name evidence="2" type="ORF">K466DRAFT_558285</name>
</gene>
<dbReference type="CDD" id="cd05120">
    <property type="entry name" value="APH_ChoK_like"/>
    <property type="match status" value="1"/>
</dbReference>
<keyword evidence="2" id="KW-0418">Kinase</keyword>
<evidence type="ECO:0000259" key="1">
    <source>
        <dbReference type="Pfam" id="PF01636"/>
    </source>
</evidence>
<keyword evidence="3" id="KW-1185">Reference proteome</keyword>
<dbReference type="PANTHER" id="PTHR21310">
    <property type="entry name" value="AMINOGLYCOSIDE PHOSPHOTRANSFERASE-RELATED-RELATED"/>
    <property type="match status" value="1"/>
</dbReference>
<dbReference type="SUPFAM" id="SSF56112">
    <property type="entry name" value="Protein kinase-like (PK-like)"/>
    <property type="match status" value="1"/>
</dbReference>
<dbReference type="Gene3D" id="3.90.1200.10">
    <property type="match status" value="1"/>
</dbReference>
<keyword evidence="2" id="KW-0808">Transferase</keyword>
<dbReference type="AlphaFoldDB" id="A0A5C3NV00"/>
<dbReference type="EMBL" id="ML211647">
    <property type="protein sequence ID" value="TFK81154.1"/>
    <property type="molecule type" value="Genomic_DNA"/>
</dbReference>